<reference evidence="1" key="1">
    <citation type="submission" date="2019-03" db="EMBL/GenBank/DDBJ databases">
        <title>Long read genome sequence of the mycoparasitic Pythium oligandrum ATCC 38472 isolated from sugarbeet rhizosphere.</title>
        <authorList>
            <person name="Gaulin E."/>
        </authorList>
    </citation>
    <scope>NUCLEOTIDE SEQUENCE</scope>
    <source>
        <strain evidence="1">ATCC 38472_TT</strain>
    </source>
</reference>
<gene>
    <name evidence="1" type="ORF">Poli38472_014292</name>
</gene>
<protein>
    <submittedName>
        <fullName evidence="1">Uncharacterized protein</fullName>
    </submittedName>
</protein>
<proteinExistence type="predicted"/>
<sequence>MGLTGIAVGSFMGLTTKLGSNALQKLPYMRHPWEHVLYIGAGAYIGSFLEKKYHEDLKEVEELRLYLERRPDAARKH</sequence>
<dbReference type="EMBL" id="SPLM01000041">
    <property type="protein sequence ID" value="TMW64175.1"/>
    <property type="molecule type" value="Genomic_DNA"/>
</dbReference>
<accession>A0A8K1CK72</accession>
<name>A0A8K1CK72_PYTOL</name>
<dbReference type="PANTHER" id="PTHR36052">
    <property type="entry name" value="EXCITATORY AMINO ACID TRANSPORTER"/>
    <property type="match status" value="1"/>
</dbReference>
<dbReference type="PANTHER" id="PTHR36052:SF1">
    <property type="entry name" value="EXCITATORY AMINO ACID TRANSPORTER"/>
    <property type="match status" value="1"/>
</dbReference>
<dbReference type="Proteomes" id="UP000794436">
    <property type="component" value="Unassembled WGS sequence"/>
</dbReference>
<evidence type="ECO:0000313" key="1">
    <source>
        <dbReference type="EMBL" id="TMW64175.1"/>
    </source>
</evidence>
<organism evidence="1 2">
    <name type="scientific">Pythium oligandrum</name>
    <name type="common">Mycoparasitic fungus</name>
    <dbReference type="NCBI Taxonomy" id="41045"/>
    <lineage>
        <taxon>Eukaryota</taxon>
        <taxon>Sar</taxon>
        <taxon>Stramenopiles</taxon>
        <taxon>Oomycota</taxon>
        <taxon>Peronosporomycetes</taxon>
        <taxon>Pythiales</taxon>
        <taxon>Pythiaceae</taxon>
        <taxon>Pythium</taxon>
    </lineage>
</organism>
<keyword evidence="2" id="KW-1185">Reference proteome</keyword>
<dbReference type="AlphaFoldDB" id="A0A8K1CK72"/>
<dbReference type="OrthoDB" id="523796at2759"/>
<evidence type="ECO:0000313" key="2">
    <source>
        <dbReference type="Proteomes" id="UP000794436"/>
    </source>
</evidence>
<comment type="caution">
    <text evidence="1">The sequence shown here is derived from an EMBL/GenBank/DDBJ whole genome shotgun (WGS) entry which is preliminary data.</text>
</comment>